<evidence type="ECO:0000256" key="2">
    <source>
        <dbReference type="ARBA" id="ARBA00002631"/>
    </source>
</evidence>
<evidence type="ECO:0000256" key="10">
    <source>
        <dbReference type="PROSITE-ProRule" id="PRU10072"/>
    </source>
</evidence>
<dbReference type="InterPro" id="IPR005122">
    <property type="entry name" value="Uracil-DNA_glycosylase-like"/>
</dbReference>
<keyword evidence="6 9" id="KW-0227">DNA damage</keyword>
<dbReference type="InterPro" id="IPR018085">
    <property type="entry name" value="Ura-DNA_Glyclase_AS"/>
</dbReference>
<evidence type="ECO:0000256" key="3">
    <source>
        <dbReference type="ARBA" id="ARBA00008184"/>
    </source>
</evidence>
<evidence type="ECO:0000313" key="14">
    <source>
        <dbReference type="Proteomes" id="UP000675664"/>
    </source>
</evidence>
<feature type="active site" description="Proton acceptor" evidence="9 10">
    <location>
        <position position="64"/>
    </location>
</feature>
<dbReference type="FunFam" id="3.40.470.10:FF:000001">
    <property type="entry name" value="Uracil-DNA glycosylase"/>
    <property type="match status" value="1"/>
</dbReference>
<dbReference type="PANTHER" id="PTHR11264">
    <property type="entry name" value="URACIL-DNA GLYCOSYLASE"/>
    <property type="match status" value="1"/>
</dbReference>
<dbReference type="Pfam" id="PF03167">
    <property type="entry name" value="UDG"/>
    <property type="match status" value="1"/>
</dbReference>
<keyword evidence="9" id="KW-0963">Cytoplasm</keyword>
<dbReference type="PROSITE" id="PS00130">
    <property type="entry name" value="U_DNA_GLYCOSYLASE"/>
    <property type="match status" value="1"/>
</dbReference>
<reference evidence="13" key="1">
    <citation type="submission" date="2021-04" db="EMBL/GenBank/DDBJ databases">
        <title>Sinoanaerobacter chloroacetimidivorans sp. nov., an obligate anaerobic bacterium isolated from anaerobic sludge.</title>
        <authorList>
            <person name="Bao Y."/>
        </authorList>
    </citation>
    <scope>NUCLEOTIDE SEQUENCE</scope>
    <source>
        <strain evidence="13">BAD-6</strain>
    </source>
</reference>
<dbReference type="PANTHER" id="PTHR11264:SF0">
    <property type="entry name" value="URACIL-DNA GLYCOSYLASE"/>
    <property type="match status" value="1"/>
</dbReference>
<organism evidence="13 14">
    <name type="scientific">Sinanaerobacter chloroacetimidivorans</name>
    <dbReference type="NCBI Taxonomy" id="2818044"/>
    <lineage>
        <taxon>Bacteria</taxon>
        <taxon>Bacillati</taxon>
        <taxon>Bacillota</taxon>
        <taxon>Clostridia</taxon>
        <taxon>Peptostreptococcales</taxon>
        <taxon>Anaerovoracaceae</taxon>
        <taxon>Sinanaerobacter</taxon>
    </lineage>
</organism>
<dbReference type="AlphaFoldDB" id="A0A8J7W3M5"/>
<accession>A0A8J7W3M5</accession>
<dbReference type="HAMAP" id="MF_00148">
    <property type="entry name" value="UDG"/>
    <property type="match status" value="1"/>
</dbReference>
<reference evidence="13" key="2">
    <citation type="submission" date="2021-04" db="EMBL/GenBank/DDBJ databases">
        <authorList>
            <person name="Liu J."/>
        </authorList>
    </citation>
    <scope>NUCLEOTIDE SEQUENCE</scope>
    <source>
        <strain evidence="13">BAD-6</strain>
    </source>
</reference>
<name>A0A8J7W3M5_9FIRM</name>
<dbReference type="EMBL" id="JAGSND010000008">
    <property type="protein sequence ID" value="MBR0598768.1"/>
    <property type="molecule type" value="Genomic_DNA"/>
</dbReference>
<dbReference type="NCBIfam" id="NF003592">
    <property type="entry name" value="PRK05254.1-5"/>
    <property type="match status" value="1"/>
</dbReference>
<dbReference type="GO" id="GO:0004844">
    <property type="term" value="F:uracil DNA N-glycosylase activity"/>
    <property type="evidence" value="ECO:0007669"/>
    <property type="project" value="UniProtKB-UniRule"/>
</dbReference>
<dbReference type="NCBIfam" id="TIGR00628">
    <property type="entry name" value="ung"/>
    <property type="match status" value="1"/>
</dbReference>
<dbReference type="RefSeq" id="WP_227018895.1">
    <property type="nucleotide sequence ID" value="NZ_JAGSND010000008.1"/>
</dbReference>
<comment type="function">
    <text evidence="2 9 11">Excises uracil residues from the DNA which can arise as a result of misincorporation of dUMP residues by DNA polymerase or due to deamination of cytosine.</text>
</comment>
<dbReference type="GO" id="GO:0097510">
    <property type="term" value="P:base-excision repair, AP site formation via deaminated base removal"/>
    <property type="evidence" value="ECO:0007669"/>
    <property type="project" value="TreeGrafter"/>
</dbReference>
<dbReference type="CDD" id="cd10027">
    <property type="entry name" value="UDG-F1-like"/>
    <property type="match status" value="1"/>
</dbReference>
<dbReference type="SMART" id="SM00987">
    <property type="entry name" value="UreE_C"/>
    <property type="match status" value="1"/>
</dbReference>
<comment type="caution">
    <text evidence="13">The sequence shown here is derived from an EMBL/GenBank/DDBJ whole genome shotgun (WGS) entry which is preliminary data.</text>
</comment>
<gene>
    <name evidence="9" type="primary">ung</name>
    <name evidence="13" type="ORF">KCX82_12830</name>
</gene>
<dbReference type="SMART" id="SM00986">
    <property type="entry name" value="UDG"/>
    <property type="match status" value="1"/>
</dbReference>
<keyword evidence="7 9" id="KW-0378">Hydrolase</keyword>
<protein>
    <recommendedName>
        <fullName evidence="5 9">Uracil-DNA glycosylase</fullName>
        <shortName evidence="9">UDG</shortName>
        <ecNumber evidence="4 9">3.2.2.27</ecNumber>
    </recommendedName>
</protein>
<comment type="subcellular location">
    <subcellularLocation>
        <location evidence="9">Cytoplasm</location>
    </subcellularLocation>
</comment>
<evidence type="ECO:0000256" key="6">
    <source>
        <dbReference type="ARBA" id="ARBA00022763"/>
    </source>
</evidence>
<dbReference type="InterPro" id="IPR036895">
    <property type="entry name" value="Uracil-DNA_glycosylase-like_sf"/>
</dbReference>
<feature type="domain" description="Uracil-DNA glycosylase-like" evidence="12">
    <location>
        <begin position="49"/>
        <end position="209"/>
    </location>
</feature>
<evidence type="ECO:0000256" key="9">
    <source>
        <dbReference type="HAMAP-Rule" id="MF_00148"/>
    </source>
</evidence>
<dbReference type="SUPFAM" id="SSF52141">
    <property type="entry name" value="Uracil-DNA glycosylase-like"/>
    <property type="match status" value="1"/>
</dbReference>
<evidence type="ECO:0000256" key="8">
    <source>
        <dbReference type="ARBA" id="ARBA00023204"/>
    </source>
</evidence>
<comment type="catalytic activity">
    <reaction evidence="1 9 11">
        <text>Hydrolyzes single-stranded DNA or mismatched double-stranded DNA and polynucleotides, releasing free uracil.</text>
        <dbReference type="EC" id="3.2.2.27"/>
    </reaction>
</comment>
<dbReference type="Gene3D" id="3.40.470.10">
    <property type="entry name" value="Uracil-DNA glycosylase-like domain"/>
    <property type="match status" value="1"/>
</dbReference>
<keyword evidence="14" id="KW-1185">Reference proteome</keyword>
<evidence type="ECO:0000256" key="4">
    <source>
        <dbReference type="ARBA" id="ARBA00012030"/>
    </source>
</evidence>
<dbReference type="NCBIfam" id="NF003591">
    <property type="entry name" value="PRK05254.1-4"/>
    <property type="match status" value="1"/>
</dbReference>
<evidence type="ECO:0000256" key="1">
    <source>
        <dbReference type="ARBA" id="ARBA00001400"/>
    </source>
</evidence>
<keyword evidence="8 9" id="KW-0234">DNA repair</keyword>
<evidence type="ECO:0000259" key="12">
    <source>
        <dbReference type="SMART" id="SM00986"/>
    </source>
</evidence>
<proteinExistence type="inferred from homology"/>
<evidence type="ECO:0000313" key="13">
    <source>
        <dbReference type="EMBL" id="MBR0598768.1"/>
    </source>
</evidence>
<dbReference type="EC" id="3.2.2.27" evidence="4 9"/>
<dbReference type="NCBIfam" id="NF003588">
    <property type="entry name" value="PRK05254.1-1"/>
    <property type="match status" value="1"/>
</dbReference>
<dbReference type="NCBIfam" id="NF003589">
    <property type="entry name" value="PRK05254.1-2"/>
    <property type="match status" value="1"/>
</dbReference>
<dbReference type="Proteomes" id="UP000675664">
    <property type="component" value="Unassembled WGS sequence"/>
</dbReference>
<dbReference type="InterPro" id="IPR002043">
    <property type="entry name" value="UDG_fam1"/>
</dbReference>
<sequence>MVNIGNDWDQILEGEFEKEYYKSLRAFLVSEYRTRIVYPSMYDIFNALKFTPYHGVKAVILGQDPYHEPNQAHGLCFSVKRGVPKPPSLVNIFKELKTDLGMEPPDHGNLEDWTKEGVLLLNTVLTVRNGQANSHKGKGWEIFTDRVIEHLNQREKPMVFLLWGANAKAKTGLITNQNHLILTAAHPSPLSAHNGFFGCRHFSKTNEFLSRYGESINWKLDV</sequence>
<evidence type="ECO:0000256" key="11">
    <source>
        <dbReference type="RuleBase" id="RU003780"/>
    </source>
</evidence>
<evidence type="ECO:0000256" key="7">
    <source>
        <dbReference type="ARBA" id="ARBA00022801"/>
    </source>
</evidence>
<keyword evidence="13" id="KW-0326">Glycosidase</keyword>
<evidence type="ECO:0000256" key="5">
    <source>
        <dbReference type="ARBA" id="ARBA00018429"/>
    </source>
</evidence>
<comment type="similarity">
    <text evidence="3 9 11">Belongs to the uracil-DNA glycosylase (UDG) superfamily. UNG family.</text>
</comment>
<dbReference type="GO" id="GO:0005737">
    <property type="term" value="C:cytoplasm"/>
    <property type="evidence" value="ECO:0007669"/>
    <property type="project" value="UniProtKB-SubCell"/>
</dbReference>